<name>A0A061D9Z6_BABBI</name>
<feature type="region of interest" description="Disordered" evidence="1">
    <location>
        <begin position="287"/>
        <end position="334"/>
    </location>
</feature>
<reference evidence="3" key="1">
    <citation type="journal article" date="2014" name="Nucleic Acids Res.">
        <title>The evolutionary dynamics of variant antigen genes in Babesia reveal a history of genomic innovation underlying host-parasite interaction.</title>
        <authorList>
            <person name="Jackson A.P."/>
            <person name="Otto T.D."/>
            <person name="Darby A."/>
            <person name="Ramaprasad A."/>
            <person name="Xia D."/>
            <person name="Echaide I.E."/>
            <person name="Farber M."/>
            <person name="Gahlot S."/>
            <person name="Gamble J."/>
            <person name="Gupta D."/>
            <person name="Gupta Y."/>
            <person name="Jackson L."/>
            <person name="Malandrin L."/>
            <person name="Malas T.B."/>
            <person name="Moussa E."/>
            <person name="Nair M."/>
            <person name="Reid A.J."/>
            <person name="Sanders M."/>
            <person name="Sharma J."/>
            <person name="Tracey A."/>
            <person name="Quail M.A."/>
            <person name="Weir W."/>
            <person name="Wastling J.M."/>
            <person name="Hall N."/>
            <person name="Willadsen P."/>
            <person name="Lingelbach K."/>
            <person name="Shiels B."/>
            <person name="Tait A."/>
            <person name="Berriman M."/>
            <person name="Allred D.R."/>
            <person name="Pain A."/>
        </authorList>
    </citation>
    <scope>NUCLEOTIDE SEQUENCE [LARGE SCALE GENOMIC DNA]</scope>
    <source>
        <strain evidence="3">Bond</strain>
    </source>
</reference>
<evidence type="ECO:0000313" key="2">
    <source>
        <dbReference type="EMBL" id="CDR96787.1"/>
    </source>
</evidence>
<dbReference type="GeneID" id="24565328"/>
<evidence type="ECO:0000313" key="3">
    <source>
        <dbReference type="Proteomes" id="UP000033188"/>
    </source>
</evidence>
<dbReference type="KEGG" id="bbig:BBBOND_0306910"/>
<feature type="compositionally biased region" description="Low complexity" evidence="1">
    <location>
        <begin position="287"/>
        <end position="297"/>
    </location>
</feature>
<organism evidence="2 3">
    <name type="scientific">Babesia bigemina</name>
    <dbReference type="NCBI Taxonomy" id="5866"/>
    <lineage>
        <taxon>Eukaryota</taxon>
        <taxon>Sar</taxon>
        <taxon>Alveolata</taxon>
        <taxon>Apicomplexa</taxon>
        <taxon>Aconoidasida</taxon>
        <taxon>Piroplasmida</taxon>
        <taxon>Babesiidae</taxon>
        <taxon>Babesia</taxon>
    </lineage>
</organism>
<dbReference type="VEuPathDB" id="PiroplasmaDB:BBBOND_0306910"/>
<dbReference type="Proteomes" id="UP000033188">
    <property type="component" value="Chromosome 3"/>
</dbReference>
<dbReference type="OrthoDB" id="627829at2759"/>
<dbReference type="AlphaFoldDB" id="A0A061D9Z6"/>
<proteinExistence type="predicted"/>
<dbReference type="EMBL" id="LK391709">
    <property type="protein sequence ID" value="CDR96787.1"/>
    <property type="molecule type" value="Genomic_DNA"/>
</dbReference>
<sequence length="334" mass="36738">MLYNSLTDIPRNLKEGIDWLMAVKGSCDENNWKAMVGAVHHLFSKHSARYQQLPALEKIKSVAKEFLQKPGLRDNVVAKEVLELFDTLDSAAKTGEKASPYKYYDENGHAIRVKGAKPEYIEQTLRKVVDGCEKFLEDIKRPETYRSAYSSEATWEASCSEKPEDCAVVLVGIAPMLYAGLQSLSDVAEQDNGWFISVTTYKNPGEVLIPLGYYSSECRADLNGAEIFRIFNSLDEDLFHKTYALAGFDTFYGSDMVQNLPVEQSIKPVQLVEEAVVAQTFVGSAKAGKSAKGTKLGKSGKHGKPEKSGKHGKSGKSGKHGKSEKSGKHSKAGK</sequence>
<dbReference type="RefSeq" id="XP_012768973.1">
    <property type="nucleotide sequence ID" value="XM_012913519.1"/>
</dbReference>
<evidence type="ECO:0000256" key="1">
    <source>
        <dbReference type="SAM" id="MobiDB-lite"/>
    </source>
</evidence>
<keyword evidence="3" id="KW-1185">Reference proteome</keyword>
<protein>
    <submittedName>
        <fullName evidence="2">Uncharacterized protein</fullName>
    </submittedName>
</protein>
<feature type="compositionally biased region" description="Basic residues" evidence="1">
    <location>
        <begin position="310"/>
        <end position="320"/>
    </location>
</feature>
<accession>A0A061D9Z6</accession>
<gene>
    <name evidence="2" type="ORF">BBBOND_0306910</name>
</gene>